<evidence type="ECO:0000313" key="2">
    <source>
        <dbReference type="Proteomes" id="UP000538406"/>
    </source>
</evidence>
<dbReference type="Proteomes" id="UP000538406">
    <property type="component" value="Unassembled WGS sequence"/>
</dbReference>
<dbReference type="EMBL" id="AASHPR010000030">
    <property type="protein sequence ID" value="EFC3526048.1"/>
    <property type="molecule type" value="Genomic_DNA"/>
</dbReference>
<name>A0A8S7IJH7_ECOLX</name>
<evidence type="ECO:0000313" key="1">
    <source>
        <dbReference type="EMBL" id="EFC3526048.1"/>
    </source>
</evidence>
<organism evidence="1 2">
    <name type="scientific">Escherichia coli</name>
    <dbReference type="NCBI Taxonomy" id="562"/>
    <lineage>
        <taxon>Bacteria</taxon>
        <taxon>Pseudomonadati</taxon>
        <taxon>Pseudomonadota</taxon>
        <taxon>Gammaproteobacteria</taxon>
        <taxon>Enterobacterales</taxon>
        <taxon>Enterobacteriaceae</taxon>
        <taxon>Escherichia</taxon>
    </lineage>
</organism>
<proteinExistence type="predicted"/>
<gene>
    <name evidence="1" type="ORF">CTR35_003235</name>
</gene>
<accession>A0A8S7IJH7</accession>
<sequence>MIDFITTNKGIVLKYEPETADTSWVWNELKTHSTVIISKVFYFNINDLLNPPSPNQDFDSYFYEFQFGTFRGDYTVIPSYILNIQN</sequence>
<dbReference type="AlphaFoldDB" id="A0A8S7IJH7"/>
<protein>
    <submittedName>
        <fullName evidence="1">DUF4263 domain-containing protein</fullName>
    </submittedName>
</protein>
<comment type="caution">
    <text evidence="1">The sequence shown here is derived from an EMBL/GenBank/DDBJ whole genome shotgun (WGS) entry which is preliminary data.</text>
</comment>
<reference evidence="1 2" key="1">
    <citation type="submission" date="2018-08" db="EMBL/GenBank/DDBJ databases">
        <authorList>
            <consortium name="NARMS: The National Antimicrobial Resistance Monitoring System"/>
        </authorList>
    </citation>
    <scope>NUCLEOTIDE SEQUENCE [LARGE SCALE GENOMIC DNA]</scope>
    <source>
        <strain evidence="1 2">FSIS11705178</strain>
    </source>
</reference>
<feature type="non-terminal residue" evidence="1">
    <location>
        <position position="86"/>
    </location>
</feature>